<keyword evidence="1 2" id="KW-0129">CBS domain</keyword>
<dbReference type="PANTHER" id="PTHR43080">
    <property type="entry name" value="CBS DOMAIN-CONTAINING PROTEIN CBSX3, MITOCHONDRIAL"/>
    <property type="match status" value="1"/>
</dbReference>
<dbReference type="AlphaFoldDB" id="A0A2M7TXQ4"/>
<dbReference type="PANTHER" id="PTHR43080:SF2">
    <property type="entry name" value="CBS DOMAIN-CONTAINING PROTEIN"/>
    <property type="match status" value="1"/>
</dbReference>
<evidence type="ECO:0000256" key="1">
    <source>
        <dbReference type="ARBA" id="ARBA00023122"/>
    </source>
</evidence>
<feature type="domain" description="CBS" evidence="3">
    <location>
        <begin position="69"/>
        <end position="130"/>
    </location>
</feature>
<reference evidence="5" key="1">
    <citation type="submission" date="2017-09" db="EMBL/GenBank/DDBJ databases">
        <title>Depth-based differentiation of microbial function through sediment-hosted aquifers and enrichment of novel symbionts in the deep terrestrial subsurface.</title>
        <authorList>
            <person name="Probst A.J."/>
            <person name="Ladd B."/>
            <person name="Jarett J.K."/>
            <person name="Geller-Mcgrath D.E."/>
            <person name="Sieber C.M.K."/>
            <person name="Emerson J.B."/>
            <person name="Anantharaman K."/>
            <person name="Thomas B.C."/>
            <person name="Malmstrom R."/>
            <person name="Stieglmeier M."/>
            <person name="Klingl A."/>
            <person name="Woyke T."/>
            <person name="Ryan C.M."/>
            <person name="Banfield J.F."/>
        </authorList>
    </citation>
    <scope>NUCLEOTIDE SEQUENCE [LARGE SCALE GENOMIC DNA]</scope>
</reference>
<name>A0A2M7TXQ4_9BACT</name>
<organism evidence="4 5">
    <name type="scientific">Candidatus Roizmanbacteria bacterium CG_4_10_14_0_2_um_filter_39_13</name>
    <dbReference type="NCBI Taxonomy" id="1974825"/>
    <lineage>
        <taxon>Bacteria</taxon>
        <taxon>Candidatus Roizmaniibacteriota</taxon>
    </lineage>
</organism>
<dbReference type="InterPro" id="IPR051257">
    <property type="entry name" value="Diverse_CBS-Domain"/>
</dbReference>
<evidence type="ECO:0000256" key="2">
    <source>
        <dbReference type="PROSITE-ProRule" id="PRU00703"/>
    </source>
</evidence>
<dbReference type="InterPro" id="IPR000644">
    <property type="entry name" value="CBS_dom"/>
</dbReference>
<dbReference type="Gene3D" id="3.10.580.10">
    <property type="entry name" value="CBS-domain"/>
    <property type="match status" value="2"/>
</dbReference>
<evidence type="ECO:0000259" key="3">
    <source>
        <dbReference type="PROSITE" id="PS51371"/>
    </source>
</evidence>
<evidence type="ECO:0000313" key="5">
    <source>
        <dbReference type="Proteomes" id="UP000228503"/>
    </source>
</evidence>
<dbReference type="PROSITE" id="PS51371">
    <property type="entry name" value="CBS"/>
    <property type="match status" value="2"/>
</dbReference>
<dbReference type="CDD" id="cd02205">
    <property type="entry name" value="CBS_pair_SF"/>
    <property type="match status" value="2"/>
</dbReference>
<feature type="domain" description="CBS" evidence="3">
    <location>
        <begin position="136"/>
        <end position="195"/>
    </location>
</feature>
<dbReference type="SMART" id="SM00116">
    <property type="entry name" value="CBS"/>
    <property type="match status" value="3"/>
</dbReference>
<gene>
    <name evidence="4" type="ORF">COY16_04005</name>
</gene>
<dbReference type="Pfam" id="PF00571">
    <property type="entry name" value="CBS"/>
    <property type="match status" value="2"/>
</dbReference>
<dbReference type="Proteomes" id="UP000228503">
    <property type="component" value="Unassembled WGS sequence"/>
</dbReference>
<accession>A0A2M7TXQ4</accession>
<dbReference type="SUPFAM" id="SSF54631">
    <property type="entry name" value="CBS-domain pair"/>
    <property type="match status" value="1"/>
</dbReference>
<proteinExistence type="predicted"/>
<dbReference type="EMBL" id="PFOB01000051">
    <property type="protein sequence ID" value="PIZ62565.1"/>
    <property type="molecule type" value="Genomic_DNA"/>
</dbReference>
<comment type="caution">
    <text evidence="4">The sequence shown here is derived from an EMBL/GenBank/DDBJ whole genome shotgun (WGS) entry which is preliminary data.</text>
</comment>
<dbReference type="InterPro" id="IPR046342">
    <property type="entry name" value="CBS_dom_sf"/>
</dbReference>
<evidence type="ECO:0000313" key="4">
    <source>
        <dbReference type="EMBL" id="PIZ62565.1"/>
    </source>
</evidence>
<sequence length="394" mass="45633">MNILHTKYKVNPIPSHLICNIESTISSIVNRFQNTHTPLLAYEDNKKFMGLVTVQNTLFNRKHNSSTNIRSCLITPPKIFINTPIGEILREMSKLKLYALPVFDKSDKVVGLVKAKPLLKKLMKDDLFAEEMIKTMPKRSVSTIPQESTIGKAYHAFQKHAVSRLIVVNSDNKIKGMISKRDIFFPYFTSSNRQRFSTRSKTKNYSFDEEKMKEDNQLLMNFISPIVEVLSEKTNASEVIRTLITCKYNSIVIINKDRQPLFIYTTNDLLKTAVSITKKTPTLLTIISKLPQELNEGEKKKISRDLRLLAVWINKQYKIQLIRFTSKTVYNPERKPILFEVKLTITTDSATFFTDNKNRDFMHNVEEVISEIKKQVRRMKKVSEIVHIAARIKK</sequence>
<protein>
    <recommendedName>
        <fullName evidence="3">CBS domain-containing protein</fullName>
    </recommendedName>
</protein>